<dbReference type="NCBIfam" id="NF000586">
    <property type="entry name" value="PRK00011.1"/>
    <property type="match status" value="1"/>
</dbReference>
<evidence type="ECO:0000313" key="5">
    <source>
        <dbReference type="EMBL" id="KKP88222.1"/>
    </source>
</evidence>
<dbReference type="PANTHER" id="PTHR11680:SF35">
    <property type="entry name" value="SERINE HYDROXYMETHYLTRANSFERASE 1"/>
    <property type="match status" value="1"/>
</dbReference>
<dbReference type="InterPro" id="IPR001279">
    <property type="entry name" value="Metallo-B-lactamas"/>
</dbReference>
<dbReference type="EMBL" id="LBRA01000010">
    <property type="protein sequence ID" value="KKP88222.1"/>
    <property type="molecule type" value="Genomic_DNA"/>
</dbReference>
<dbReference type="PANTHER" id="PTHR11680">
    <property type="entry name" value="SERINE HYDROXYMETHYLTRANSFERASE"/>
    <property type="match status" value="1"/>
</dbReference>
<dbReference type="CDD" id="cd07731">
    <property type="entry name" value="ComA-like_MBL-fold"/>
    <property type="match status" value="1"/>
</dbReference>
<protein>
    <submittedName>
        <fullName evidence="5">Serine hydroxymethyltransferase</fullName>
    </submittedName>
</protein>
<sequence>MFQNCKKYWLFFSAFLLLVANIFIFYLAWQNYHRDFTFAMLDIGQGDALFVESPTGTQILIDSGPPRKILNQLSQVMSPFDRKIDAFIITNPDQDHIGGFLDVLKIYQVDEVFEPGTLTDSKVYQNLKDELKKKDIPSILAKKGMRLNLGGEVFIQILFPDQDVSFWSTNDGSIVAKLFYGNTSIMLTGDATIKTEKIILEENSIAQLNSDILKVGHHGSRTSTSPEFVKATSPTYAFISDGKNNKYGHPHQETLDVLSLFGAKIFRTDLLGTIIMKCARINECVINNAEGYPGRRYYGGNIIIDKVENLCKERALKLFKLKPEEWHVNVQLLSGSPANFALYSALVSIGGKIMGMKLTSGGHLTHGHPASMTGKLWKPLQFEVDPKTEIINYEKLKRIAITEKPDIIVAGFTAYPRFVDFKKFREVADACGAILHVDMSHFAGLVAGEVYPSPFPYADSVMTTTHKSLRGPRHAILFVKKDAREFDKKIDKTVIPGLFGGPHENNIAAAAVALQEASTSQFRKYAKQVVKNAKVLAKELQKLGWHIVSGGTDSHLILVDTWMNGKGISGKEAGEKLEKEGIIVNMNTIPGDTRSVMDPSGIRLGTCAETSRGKKEKDMIKIAEKIDEILRKKK</sequence>
<dbReference type="InterPro" id="IPR015422">
    <property type="entry name" value="PyrdxlP-dep_Trfase_small"/>
</dbReference>
<gene>
    <name evidence="5" type="ORF">UR92_C0010G0002</name>
</gene>
<feature type="domain" description="Metallo-beta-lactamase" evidence="4">
    <location>
        <begin position="45"/>
        <end position="243"/>
    </location>
</feature>
<evidence type="ECO:0000256" key="3">
    <source>
        <dbReference type="SAM" id="Phobius"/>
    </source>
</evidence>
<organism evidence="5 6">
    <name type="scientific">Candidatus Nomurabacteria bacterium GW2011_GWA2_35_80</name>
    <dbReference type="NCBI Taxonomy" id="1618733"/>
    <lineage>
        <taxon>Bacteria</taxon>
        <taxon>Candidatus Nomuraibacteriota</taxon>
    </lineage>
</organism>
<dbReference type="Pfam" id="PF00753">
    <property type="entry name" value="Lactamase_B"/>
    <property type="match status" value="1"/>
</dbReference>
<dbReference type="SMART" id="SM00849">
    <property type="entry name" value="Lactamase_B"/>
    <property type="match status" value="1"/>
</dbReference>
<accession>A0A0G0G940</accession>
<dbReference type="CDD" id="cd00378">
    <property type="entry name" value="SHMT"/>
    <property type="match status" value="1"/>
</dbReference>
<evidence type="ECO:0000313" key="6">
    <source>
        <dbReference type="Proteomes" id="UP000034683"/>
    </source>
</evidence>
<dbReference type="GO" id="GO:0035999">
    <property type="term" value="P:tetrahydrofolate interconversion"/>
    <property type="evidence" value="ECO:0007669"/>
    <property type="project" value="InterPro"/>
</dbReference>
<proteinExistence type="predicted"/>
<dbReference type="GO" id="GO:0030170">
    <property type="term" value="F:pyridoxal phosphate binding"/>
    <property type="evidence" value="ECO:0007669"/>
    <property type="project" value="InterPro"/>
</dbReference>
<keyword evidence="5" id="KW-0808">Transferase</keyword>
<comment type="cofactor">
    <cofactor evidence="1">
        <name>pyridoxal 5'-phosphate</name>
        <dbReference type="ChEBI" id="CHEBI:597326"/>
    </cofactor>
</comment>
<dbReference type="Proteomes" id="UP000034683">
    <property type="component" value="Unassembled WGS sequence"/>
</dbReference>
<dbReference type="GO" id="GO:0004372">
    <property type="term" value="F:glycine hydroxymethyltransferase activity"/>
    <property type="evidence" value="ECO:0007669"/>
    <property type="project" value="InterPro"/>
</dbReference>
<dbReference type="GO" id="GO:0008168">
    <property type="term" value="F:methyltransferase activity"/>
    <property type="evidence" value="ECO:0007669"/>
    <property type="project" value="UniProtKB-KW"/>
</dbReference>
<dbReference type="Gene3D" id="3.90.1150.10">
    <property type="entry name" value="Aspartate Aminotransferase, domain 1"/>
    <property type="match status" value="1"/>
</dbReference>
<dbReference type="GO" id="GO:0005737">
    <property type="term" value="C:cytoplasm"/>
    <property type="evidence" value="ECO:0007669"/>
    <property type="project" value="TreeGrafter"/>
</dbReference>
<dbReference type="GO" id="GO:0032259">
    <property type="term" value="P:methylation"/>
    <property type="evidence" value="ECO:0007669"/>
    <property type="project" value="UniProtKB-KW"/>
</dbReference>
<keyword evidence="5" id="KW-0489">Methyltransferase</keyword>
<dbReference type="InterPro" id="IPR015421">
    <property type="entry name" value="PyrdxlP-dep_Trfase_major"/>
</dbReference>
<dbReference type="InterPro" id="IPR039429">
    <property type="entry name" value="SHMT-like_dom"/>
</dbReference>
<keyword evidence="3" id="KW-0472">Membrane</keyword>
<name>A0A0G0G940_9BACT</name>
<dbReference type="InterPro" id="IPR035681">
    <property type="entry name" value="ComA-like_MBL"/>
</dbReference>
<dbReference type="Gene3D" id="3.40.640.10">
    <property type="entry name" value="Type I PLP-dependent aspartate aminotransferase-like (Major domain)"/>
    <property type="match status" value="1"/>
</dbReference>
<keyword evidence="2" id="KW-0663">Pyridoxal phosphate</keyword>
<dbReference type="SUPFAM" id="SSF53383">
    <property type="entry name" value="PLP-dependent transferases"/>
    <property type="match status" value="1"/>
</dbReference>
<dbReference type="InterPro" id="IPR015424">
    <property type="entry name" value="PyrdxlP-dep_Trfase"/>
</dbReference>
<dbReference type="GO" id="GO:0019264">
    <property type="term" value="P:glycine biosynthetic process from serine"/>
    <property type="evidence" value="ECO:0007669"/>
    <property type="project" value="InterPro"/>
</dbReference>
<dbReference type="InterPro" id="IPR036866">
    <property type="entry name" value="RibonucZ/Hydroxyglut_hydro"/>
</dbReference>
<dbReference type="SUPFAM" id="SSF56281">
    <property type="entry name" value="Metallo-hydrolase/oxidoreductase"/>
    <property type="match status" value="1"/>
</dbReference>
<dbReference type="PATRIC" id="fig|1618733.3.peg.222"/>
<comment type="caution">
    <text evidence="5">The sequence shown here is derived from an EMBL/GenBank/DDBJ whole genome shotgun (WGS) entry which is preliminary data.</text>
</comment>
<evidence type="ECO:0000259" key="4">
    <source>
        <dbReference type="SMART" id="SM00849"/>
    </source>
</evidence>
<dbReference type="InterPro" id="IPR001085">
    <property type="entry name" value="Ser_HO-MeTrfase"/>
</dbReference>
<keyword evidence="3" id="KW-1133">Transmembrane helix</keyword>
<evidence type="ECO:0000256" key="1">
    <source>
        <dbReference type="ARBA" id="ARBA00001933"/>
    </source>
</evidence>
<reference evidence="5 6" key="1">
    <citation type="journal article" date="2015" name="Nature">
        <title>rRNA introns, odd ribosomes, and small enigmatic genomes across a large radiation of phyla.</title>
        <authorList>
            <person name="Brown C.T."/>
            <person name="Hug L.A."/>
            <person name="Thomas B.C."/>
            <person name="Sharon I."/>
            <person name="Castelle C.J."/>
            <person name="Singh A."/>
            <person name="Wilkins M.J."/>
            <person name="Williams K.H."/>
            <person name="Banfield J.F."/>
        </authorList>
    </citation>
    <scope>NUCLEOTIDE SEQUENCE [LARGE SCALE GENOMIC DNA]</scope>
</reference>
<dbReference type="Gene3D" id="3.60.15.10">
    <property type="entry name" value="Ribonuclease Z/Hydroxyacylglutathione hydrolase-like"/>
    <property type="match status" value="1"/>
</dbReference>
<dbReference type="Pfam" id="PF00464">
    <property type="entry name" value="SHMT"/>
    <property type="match status" value="1"/>
</dbReference>
<keyword evidence="3" id="KW-0812">Transmembrane</keyword>
<dbReference type="AlphaFoldDB" id="A0A0G0G940"/>
<feature type="transmembrane region" description="Helical" evidence="3">
    <location>
        <begin position="9"/>
        <end position="29"/>
    </location>
</feature>
<dbReference type="InterPro" id="IPR049943">
    <property type="entry name" value="Ser_HO-MeTrfase-like"/>
</dbReference>
<evidence type="ECO:0000256" key="2">
    <source>
        <dbReference type="ARBA" id="ARBA00022898"/>
    </source>
</evidence>